<reference evidence="2 3" key="1">
    <citation type="journal article" date="2012" name="J. Virol.">
        <title>Complete Genome Sequence of Wide-Host-Range Staphylococcus aureus Phage JD007.</title>
        <authorList>
            <person name="Cui Z."/>
            <person name="Song Z."/>
            <person name="Wang Y."/>
            <person name="Zeng L."/>
            <person name="Shen W."/>
            <person name="Wang Z."/>
            <person name="Li Q."/>
            <person name="He P."/>
            <person name="Qin J."/>
            <person name="Guo X."/>
        </authorList>
    </citation>
    <scope>NUCLEOTIDE SEQUENCE [LARGE SCALE GENOMIC DNA]</scope>
</reference>
<evidence type="ECO:0000256" key="1">
    <source>
        <dbReference type="SAM" id="MobiDB-lite"/>
    </source>
</evidence>
<feature type="compositionally biased region" description="Polar residues" evidence="1">
    <location>
        <begin position="106"/>
        <end position="115"/>
    </location>
</feature>
<protein>
    <submittedName>
        <fullName evidence="2">Immunodominant antigen a</fullName>
    </submittedName>
</protein>
<dbReference type="KEGG" id="vg:14181243"/>
<feature type="region of interest" description="Disordered" evidence="1">
    <location>
        <begin position="93"/>
        <end position="149"/>
    </location>
</feature>
<sequence>MKKTIFATLALGTAITFGGIATNEASADEIDYNKLAEQAKSNSAEVNTKPIQAGNYDFSFSDGEFTYHFYNYNGNFGYEYHSGSTQVDNTVSRLAGEEQTPEQKVDQQQAQFDTQNKQDTKKEVQTTSAPVQKETKQPTQSTSSTGGSVKAQFLQAGGTEAMWNSIVMPESTGNPNATNGQYSGLFQMSPQSGNGTGSVAEQTKSAIKYANERYGSVENAISERQSKGWW</sequence>
<name>K7QMG8_9CAUD</name>
<evidence type="ECO:0000313" key="3">
    <source>
        <dbReference type="Proteomes" id="UP000009395"/>
    </source>
</evidence>
<dbReference type="Proteomes" id="UP000009395">
    <property type="component" value="Segment"/>
</dbReference>
<keyword evidence="3" id="KW-1185">Reference proteome</keyword>
<organism evidence="2 3">
    <name type="scientific">Staphylococcus phage JD007</name>
    <dbReference type="NCBI Taxonomy" id="1239383"/>
    <lineage>
        <taxon>Viruses</taxon>
        <taxon>Duplodnaviria</taxon>
        <taxon>Heunggongvirae</taxon>
        <taxon>Uroviricota</taxon>
        <taxon>Caudoviricetes</taxon>
        <taxon>Herelleviridae</taxon>
        <taxon>Twortvirinae</taxon>
        <taxon>Kayvirus</taxon>
        <taxon>Kayvirus JD7</taxon>
    </lineage>
</organism>
<dbReference type="RefSeq" id="YP_007112799.1">
    <property type="nucleotide sequence ID" value="NC_019726.1"/>
</dbReference>
<proteinExistence type="predicted"/>
<accession>K7QMG8</accession>
<dbReference type="EMBL" id="JX878671">
    <property type="protein sequence ID" value="AFV50734.1"/>
    <property type="molecule type" value="Genomic_DNA"/>
</dbReference>
<dbReference type="GeneID" id="14181243"/>
<evidence type="ECO:0000313" key="2">
    <source>
        <dbReference type="EMBL" id="AFV50734.1"/>
    </source>
</evidence>